<organism evidence="2 3">
    <name type="scientific">Aquimarina algiphila</name>
    <dbReference type="NCBI Taxonomy" id="2047982"/>
    <lineage>
        <taxon>Bacteria</taxon>
        <taxon>Pseudomonadati</taxon>
        <taxon>Bacteroidota</taxon>
        <taxon>Flavobacteriia</taxon>
        <taxon>Flavobacteriales</taxon>
        <taxon>Flavobacteriaceae</taxon>
        <taxon>Aquimarina</taxon>
    </lineage>
</organism>
<gene>
    <name evidence="2" type="ORF">FOF46_18950</name>
</gene>
<dbReference type="Pfam" id="PF13591">
    <property type="entry name" value="MerR_2"/>
    <property type="match status" value="1"/>
</dbReference>
<dbReference type="AlphaFoldDB" id="A0A554VGM0"/>
<evidence type="ECO:0000313" key="3">
    <source>
        <dbReference type="Proteomes" id="UP000318833"/>
    </source>
</evidence>
<evidence type="ECO:0000313" key="2">
    <source>
        <dbReference type="EMBL" id="TSE06547.1"/>
    </source>
</evidence>
<accession>A0A554VGM0</accession>
<protein>
    <submittedName>
        <fullName evidence="2">MerR family transcriptional regulator</fullName>
    </submittedName>
</protein>
<dbReference type="Proteomes" id="UP000318833">
    <property type="component" value="Unassembled WGS sequence"/>
</dbReference>
<proteinExistence type="predicted"/>
<dbReference type="RefSeq" id="WP_109434321.1">
    <property type="nucleotide sequence ID" value="NZ_CANLVC010000004.1"/>
</dbReference>
<evidence type="ECO:0000256" key="1">
    <source>
        <dbReference type="SAM" id="Coils"/>
    </source>
</evidence>
<keyword evidence="3" id="KW-1185">Reference proteome</keyword>
<dbReference type="Gene3D" id="1.10.1660.10">
    <property type="match status" value="1"/>
</dbReference>
<comment type="caution">
    <text evidence="2">The sequence shown here is derived from an EMBL/GenBank/DDBJ whole genome shotgun (WGS) entry which is preliminary data.</text>
</comment>
<sequence length="98" mass="11660">MTKKHLISAKEFCTNHKIEFSFINSLYEFGLIKVITVRQQVFLSVDELPKLEQILLFNKELEINLEGIEVIINLLERVQKIQEEMNILKNRLQLYEKP</sequence>
<dbReference type="OrthoDB" id="1494789at2"/>
<dbReference type="EMBL" id="VLNR01000044">
    <property type="protein sequence ID" value="TSE06547.1"/>
    <property type="molecule type" value="Genomic_DNA"/>
</dbReference>
<name>A0A554VGM0_9FLAO</name>
<reference evidence="2 3" key="1">
    <citation type="submission" date="2019-07" db="EMBL/GenBank/DDBJ databases">
        <title>The draft genome sequence of Aquimarina algiphila M91.</title>
        <authorList>
            <person name="Meng X."/>
        </authorList>
    </citation>
    <scope>NUCLEOTIDE SEQUENCE [LARGE SCALE GENOMIC DNA]</scope>
    <source>
        <strain evidence="2 3">M91</strain>
    </source>
</reference>
<keyword evidence="1" id="KW-0175">Coiled coil</keyword>
<feature type="coiled-coil region" evidence="1">
    <location>
        <begin position="58"/>
        <end position="91"/>
    </location>
</feature>